<proteinExistence type="inferred from homology"/>
<reference evidence="7" key="2">
    <citation type="submission" date="2015-06" db="UniProtKB">
        <authorList>
            <consortium name="EnsemblMetazoa"/>
        </authorList>
    </citation>
    <scope>IDENTIFICATION</scope>
</reference>
<evidence type="ECO:0000256" key="2">
    <source>
        <dbReference type="ARBA" id="ARBA00006370"/>
    </source>
</evidence>
<evidence type="ECO:0000256" key="5">
    <source>
        <dbReference type="SAM" id="SignalP"/>
    </source>
</evidence>
<feature type="domain" description="MD-2-related lipid-recognition" evidence="6">
    <location>
        <begin position="22"/>
        <end position="143"/>
    </location>
</feature>
<dbReference type="OMA" id="DSEPCVF"/>
<feature type="chain" id="PRO_5007729116" description="MD-2-related lipid-recognition domain-containing protein" evidence="5">
    <location>
        <begin position="20"/>
        <end position="164"/>
    </location>
</feature>
<dbReference type="GO" id="GO:0032934">
    <property type="term" value="F:sterol binding"/>
    <property type="evidence" value="ECO:0007669"/>
    <property type="project" value="InterPro"/>
</dbReference>
<feature type="signal peptide" evidence="5">
    <location>
        <begin position="1"/>
        <end position="19"/>
    </location>
</feature>
<organism evidence="7 8">
    <name type="scientific">Tetranychus urticae</name>
    <name type="common">Two-spotted spider mite</name>
    <dbReference type="NCBI Taxonomy" id="32264"/>
    <lineage>
        <taxon>Eukaryota</taxon>
        <taxon>Metazoa</taxon>
        <taxon>Ecdysozoa</taxon>
        <taxon>Arthropoda</taxon>
        <taxon>Chelicerata</taxon>
        <taxon>Arachnida</taxon>
        <taxon>Acari</taxon>
        <taxon>Acariformes</taxon>
        <taxon>Trombidiformes</taxon>
        <taxon>Prostigmata</taxon>
        <taxon>Eleutherengona</taxon>
        <taxon>Raphignathae</taxon>
        <taxon>Tetranychoidea</taxon>
        <taxon>Tetranychidae</taxon>
        <taxon>Tetranychus</taxon>
    </lineage>
</organism>
<dbReference type="PANTHER" id="PTHR11306:SF68">
    <property type="entry name" value="NPC INTRACELLULAR CHOLESTEROL TRANSPORTER 2"/>
    <property type="match status" value="1"/>
</dbReference>
<dbReference type="SMART" id="SM00737">
    <property type="entry name" value="ML"/>
    <property type="match status" value="1"/>
</dbReference>
<protein>
    <recommendedName>
        <fullName evidence="6">MD-2-related lipid-recognition domain-containing protein</fullName>
    </recommendedName>
</protein>
<dbReference type="Gene3D" id="2.60.40.770">
    <property type="match status" value="1"/>
</dbReference>
<dbReference type="InterPro" id="IPR014756">
    <property type="entry name" value="Ig_E-set"/>
</dbReference>
<keyword evidence="3" id="KW-0964">Secreted</keyword>
<dbReference type="FunFam" id="2.60.40.770:FF:000001">
    <property type="entry name" value="NPC intracellular cholesterol transporter 2"/>
    <property type="match status" value="1"/>
</dbReference>
<evidence type="ECO:0000256" key="4">
    <source>
        <dbReference type="SAM" id="MobiDB-lite"/>
    </source>
</evidence>
<evidence type="ECO:0000313" key="7">
    <source>
        <dbReference type="EnsemblMetazoa" id="tetur04g08680.1"/>
    </source>
</evidence>
<dbReference type="InterPro" id="IPR039670">
    <property type="entry name" value="NPC2-like"/>
</dbReference>
<reference evidence="8" key="1">
    <citation type="submission" date="2011-08" db="EMBL/GenBank/DDBJ databases">
        <authorList>
            <person name="Rombauts S."/>
        </authorList>
    </citation>
    <scope>NUCLEOTIDE SEQUENCE</scope>
    <source>
        <strain evidence="8">London</strain>
    </source>
</reference>
<keyword evidence="5" id="KW-0732">Signal</keyword>
<dbReference type="GO" id="GO:0015918">
    <property type="term" value="P:sterol transport"/>
    <property type="evidence" value="ECO:0007669"/>
    <property type="project" value="InterPro"/>
</dbReference>
<feature type="region of interest" description="Disordered" evidence="4">
    <location>
        <begin position="141"/>
        <end position="164"/>
    </location>
</feature>
<dbReference type="HOGENOM" id="CLU_3208219_0_0_1"/>
<sequence length="164" mass="18181">MYNQLYLLLSTLLISTCSALEYRDCGNGQVKGIKVDVCDSDQETCVLTKGKPFQVELDFIPEHDADSVTFHVSSLVFGFPVELPVENNDACGQNLIECPVKAGKRTKFTYEGKVDEAIPMSSVTVVFNLKSGDTELACVESDLELQDPTPEDKKEDEQLTHQEL</sequence>
<dbReference type="OrthoDB" id="6490559at2759"/>
<comment type="subcellular location">
    <subcellularLocation>
        <location evidence="1">Secreted</location>
    </subcellularLocation>
</comment>
<evidence type="ECO:0000256" key="3">
    <source>
        <dbReference type="ARBA" id="ARBA00022525"/>
    </source>
</evidence>
<dbReference type="EnsemblMetazoa" id="tetur04g08680.1">
    <property type="protein sequence ID" value="tetur04g08680.1"/>
    <property type="gene ID" value="tetur04g08680"/>
</dbReference>
<dbReference type="SUPFAM" id="SSF81296">
    <property type="entry name" value="E set domains"/>
    <property type="match status" value="1"/>
</dbReference>
<keyword evidence="8" id="KW-1185">Reference proteome</keyword>
<dbReference type="EMBL" id="CAEY01001379">
    <property type="status" value="NOT_ANNOTATED_CDS"/>
    <property type="molecule type" value="Genomic_DNA"/>
</dbReference>
<dbReference type="Proteomes" id="UP000015104">
    <property type="component" value="Unassembled WGS sequence"/>
</dbReference>
<dbReference type="InterPro" id="IPR003172">
    <property type="entry name" value="ML_dom"/>
</dbReference>
<dbReference type="GO" id="GO:0005576">
    <property type="term" value="C:extracellular region"/>
    <property type="evidence" value="ECO:0007669"/>
    <property type="project" value="UniProtKB-SubCell"/>
</dbReference>
<evidence type="ECO:0000259" key="6">
    <source>
        <dbReference type="SMART" id="SM00737"/>
    </source>
</evidence>
<evidence type="ECO:0000256" key="1">
    <source>
        <dbReference type="ARBA" id="ARBA00004613"/>
    </source>
</evidence>
<name>T1K3H3_TETUR</name>
<evidence type="ECO:0000313" key="8">
    <source>
        <dbReference type="Proteomes" id="UP000015104"/>
    </source>
</evidence>
<dbReference type="Pfam" id="PF02221">
    <property type="entry name" value="E1_DerP2_DerF2"/>
    <property type="match status" value="1"/>
</dbReference>
<dbReference type="AlphaFoldDB" id="T1K3H3"/>
<comment type="similarity">
    <text evidence="2">Belongs to the NPC2 family.</text>
</comment>
<dbReference type="PANTHER" id="PTHR11306">
    <property type="entry name" value="NIEMANN PICK TYPE C2 PROTEIN NPC2-RELATED"/>
    <property type="match status" value="1"/>
</dbReference>
<feature type="compositionally biased region" description="Basic and acidic residues" evidence="4">
    <location>
        <begin position="150"/>
        <end position="164"/>
    </location>
</feature>
<dbReference type="KEGG" id="tut:107359893"/>
<gene>
    <name evidence="7" type="primary">107359893</name>
</gene>
<accession>T1K3H3</accession>